<dbReference type="Proteomes" id="UP000018934">
    <property type="component" value="Chromosome"/>
</dbReference>
<dbReference type="InterPro" id="IPR006145">
    <property type="entry name" value="PsdUridine_synth_RsuA/RluA"/>
</dbReference>
<dbReference type="EC" id="5.4.99.-" evidence="5"/>
<dbReference type="SUPFAM" id="SSF55120">
    <property type="entry name" value="Pseudouridine synthase"/>
    <property type="match status" value="1"/>
</dbReference>
<gene>
    <name evidence="7" type="ORF">DEHRE_03910</name>
</gene>
<dbReference type="Pfam" id="PF00849">
    <property type="entry name" value="PseudoU_synth_2"/>
    <property type="match status" value="1"/>
</dbReference>
<protein>
    <recommendedName>
        <fullName evidence="5">Pseudouridine synthase</fullName>
        <ecNumber evidence="5">5.4.99.-</ecNumber>
    </recommendedName>
</protein>
<organism evidence="7 8">
    <name type="scientific">Dehalobacter restrictus (strain DSM 9455 / PER-K23)</name>
    <dbReference type="NCBI Taxonomy" id="871738"/>
    <lineage>
        <taxon>Bacteria</taxon>
        <taxon>Bacillati</taxon>
        <taxon>Bacillota</taxon>
        <taxon>Clostridia</taxon>
        <taxon>Eubacteriales</taxon>
        <taxon>Desulfitobacteriaceae</taxon>
        <taxon>Dehalobacter</taxon>
    </lineage>
</organism>
<evidence type="ECO:0000313" key="7">
    <source>
        <dbReference type="EMBL" id="AHF09333.1"/>
    </source>
</evidence>
<dbReference type="NCBIfam" id="TIGR00005">
    <property type="entry name" value="rluA_subfam"/>
    <property type="match status" value="1"/>
</dbReference>
<feature type="domain" description="Pseudouridine synthase RsuA/RluA-like" evidence="6">
    <location>
        <begin position="96"/>
        <end position="247"/>
    </location>
</feature>
<sequence length="307" mass="35266">MKKANTKHRPEKQASLIVDKENELLKFLIAQLPQQGRNSIKSLLAHRQISVDGEVTTLFNYPLVAGQKVNINRSKVYQERRELKPLGLKIFFEDEYLIIIEKPAGMLSIATDREKELTAYNVLSTHIKKRDNQSRVFVVHRLDRETSGVMMFAKSEEIKEKLQNAWKEVVLERSYAVVVHGPLTDDQGTITSWLTENKALRMYSSKTPNGGQKAVTHYKVLEKNNSYSLLEVKLETGRKNQIRIHMQDIGHSVIGDIKYGGIKSSINRLGLHAHILAFKHPVTNEIMHFESPIPKEFLSFFHKKQNK</sequence>
<dbReference type="RefSeq" id="WP_025205260.1">
    <property type="nucleotide sequence ID" value="NZ_CP007033.1"/>
</dbReference>
<evidence type="ECO:0000313" key="8">
    <source>
        <dbReference type="Proteomes" id="UP000018934"/>
    </source>
</evidence>
<dbReference type="Gene3D" id="3.30.2350.10">
    <property type="entry name" value="Pseudouridine synthase"/>
    <property type="match status" value="1"/>
</dbReference>
<dbReference type="InterPro" id="IPR006225">
    <property type="entry name" value="PsdUridine_synth_RluC/D"/>
</dbReference>
<accession>A0ABN4BTX4</accession>
<comment type="function">
    <text evidence="5">Responsible for synthesis of pseudouridine from uracil.</text>
</comment>
<reference evidence="7 8" key="1">
    <citation type="journal article" date="2013" name="Stand. Genomic Sci.">
        <title>Complete genome sequence of Dehalobacter restrictus PER-K23(T.).</title>
        <authorList>
            <person name="Kruse T."/>
            <person name="Maillard J."/>
            <person name="Goodwin L."/>
            <person name="Woyke T."/>
            <person name="Teshima H."/>
            <person name="Bruce D."/>
            <person name="Detter C."/>
            <person name="Tapia R."/>
            <person name="Han C."/>
            <person name="Huntemann M."/>
            <person name="Wei C.L."/>
            <person name="Han J."/>
            <person name="Chen A."/>
            <person name="Kyrpides N."/>
            <person name="Szeto E."/>
            <person name="Markowitz V."/>
            <person name="Ivanova N."/>
            <person name="Pagani I."/>
            <person name="Pati A."/>
            <person name="Pitluck S."/>
            <person name="Nolan M."/>
            <person name="Holliger C."/>
            <person name="Smidt H."/>
        </authorList>
    </citation>
    <scope>NUCLEOTIDE SEQUENCE [LARGE SCALE GENOMIC DNA]</scope>
    <source>
        <strain evidence="8">DSM 9455</strain>
    </source>
</reference>
<proteinExistence type="inferred from homology"/>
<evidence type="ECO:0000259" key="6">
    <source>
        <dbReference type="Pfam" id="PF00849"/>
    </source>
</evidence>
<evidence type="ECO:0000256" key="5">
    <source>
        <dbReference type="RuleBase" id="RU362028"/>
    </source>
</evidence>
<keyword evidence="4" id="KW-0694">RNA-binding</keyword>
<keyword evidence="3 5" id="KW-0413">Isomerase</keyword>
<dbReference type="CDD" id="cd02869">
    <property type="entry name" value="PseudoU_synth_RluA_like"/>
    <property type="match status" value="1"/>
</dbReference>
<keyword evidence="8" id="KW-1185">Reference proteome</keyword>
<evidence type="ECO:0000256" key="3">
    <source>
        <dbReference type="ARBA" id="ARBA00023235"/>
    </source>
</evidence>
<dbReference type="InterPro" id="IPR006224">
    <property type="entry name" value="PsdUridine_synth_RluA-like_CS"/>
</dbReference>
<dbReference type="PROSITE" id="PS01129">
    <property type="entry name" value="PSI_RLU"/>
    <property type="match status" value="1"/>
</dbReference>
<comment type="catalytic activity">
    <reaction evidence="1 5">
        <text>a uridine in RNA = a pseudouridine in RNA</text>
        <dbReference type="Rhea" id="RHEA:48348"/>
        <dbReference type="Rhea" id="RHEA-COMP:12068"/>
        <dbReference type="Rhea" id="RHEA-COMP:12069"/>
        <dbReference type="ChEBI" id="CHEBI:65314"/>
        <dbReference type="ChEBI" id="CHEBI:65315"/>
    </reaction>
</comment>
<evidence type="ECO:0000256" key="2">
    <source>
        <dbReference type="ARBA" id="ARBA00010876"/>
    </source>
</evidence>
<evidence type="ECO:0000256" key="1">
    <source>
        <dbReference type="ARBA" id="ARBA00000073"/>
    </source>
</evidence>
<dbReference type="PROSITE" id="PS50889">
    <property type="entry name" value="S4"/>
    <property type="match status" value="1"/>
</dbReference>
<dbReference type="PANTHER" id="PTHR21600:SF44">
    <property type="entry name" value="RIBOSOMAL LARGE SUBUNIT PSEUDOURIDINE SYNTHASE D"/>
    <property type="match status" value="1"/>
</dbReference>
<dbReference type="InterPro" id="IPR050188">
    <property type="entry name" value="RluA_PseudoU_synthase"/>
</dbReference>
<dbReference type="PANTHER" id="PTHR21600">
    <property type="entry name" value="MITOCHONDRIAL RNA PSEUDOURIDINE SYNTHASE"/>
    <property type="match status" value="1"/>
</dbReference>
<dbReference type="InterPro" id="IPR020103">
    <property type="entry name" value="PsdUridine_synth_cat_dom_sf"/>
</dbReference>
<dbReference type="EMBL" id="CP007033">
    <property type="protein sequence ID" value="AHF09333.1"/>
    <property type="molecule type" value="Genomic_DNA"/>
</dbReference>
<evidence type="ECO:0000256" key="4">
    <source>
        <dbReference type="PROSITE-ProRule" id="PRU00182"/>
    </source>
</evidence>
<name>A0ABN4BTX4_DEHRP</name>
<comment type="similarity">
    <text evidence="2 5">Belongs to the pseudouridine synthase RluA family.</text>
</comment>